<feature type="region of interest" description="Disordered" evidence="12">
    <location>
        <begin position="119"/>
        <end position="172"/>
    </location>
</feature>
<dbReference type="InterPro" id="IPR006847">
    <property type="entry name" value="IF2_N"/>
</dbReference>
<dbReference type="Pfam" id="PF22042">
    <property type="entry name" value="EF-G_D2"/>
    <property type="match status" value="1"/>
</dbReference>
<dbReference type="Pfam" id="PF11987">
    <property type="entry name" value="IF-2"/>
    <property type="match status" value="1"/>
</dbReference>
<evidence type="ECO:0000256" key="3">
    <source>
        <dbReference type="ARBA" id="ARBA00020675"/>
    </source>
</evidence>
<dbReference type="Proteomes" id="UP000054600">
    <property type="component" value="Unassembled WGS sequence"/>
</dbReference>
<dbReference type="Pfam" id="PF03144">
    <property type="entry name" value="GTP_EFTU_D2"/>
    <property type="match status" value="1"/>
</dbReference>
<dbReference type="InterPro" id="IPR027417">
    <property type="entry name" value="P-loop_NTPase"/>
</dbReference>
<dbReference type="CDD" id="cd03702">
    <property type="entry name" value="IF2_mtIF2_II"/>
    <property type="match status" value="1"/>
</dbReference>
<dbReference type="NCBIfam" id="TIGR00231">
    <property type="entry name" value="small_GTP"/>
    <property type="match status" value="1"/>
</dbReference>
<dbReference type="CDD" id="cd03692">
    <property type="entry name" value="mtIF2_IVc"/>
    <property type="match status" value="1"/>
</dbReference>
<evidence type="ECO:0000256" key="6">
    <source>
        <dbReference type="ARBA" id="ARBA00022741"/>
    </source>
</evidence>
<keyword evidence="6 9" id="KW-0547">Nucleotide-binding</keyword>
<protein>
    <recommendedName>
        <fullName evidence="3 9">Translation initiation factor IF-2</fullName>
    </recommendedName>
</protein>
<dbReference type="Gene3D" id="3.40.50.300">
    <property type="entry name" value="P-loop containing nucleotide triphosphate hydrolases"/>
    <property type="match status" value="1"/>
</dbReference>
<dbReference type="Pfam" id="PF04760">
    <property type="entry name" value="IF2_N"/>
    <property type="match status" value="2"/>
</dbReference>
<feature type="compositionally biased region" description="Basic residues" evidence="12">
    <location>
        <begin position="243"/>
        <end position="254"/>
    </location>
</feature>
<dbReference type="GO" id="GO:0003924">
    <property type="term" value="F:GTPase activity"/>
    <property type="evidence" value="ECO:0007669"/>
    <property type="project" value="UniProtKB-UniRule"/>
</dbReference>
<dbReference type="HAMAP" id="MF_00100_B">
    <property type="entry name" value="IF_2_B"/>
    <property type="match status" value="1"/>
</dbReference>
<dbReference type="Gene3D" id="3.40.50.10050">
    <property type="entry name" value="Translation initiation factor IF- 2, domain 3"/>
    <property type="match status" value="1"/>
</dbReference>
<evidence type="ECO:0000256" key="7">
    <source>
        <dbReference type="ARBA" id="ARBA00022917"/>
    </source>
</evidence>
<evidence type="ECO:0000256" key="12">
    <source>
        <dbReference type="SAM" id="MobiDB-lite"/>
    </source>
</evidence>
<dbReference type="Gene3D" id="2.40.30.10">
    <property type="entry name" value="Translation factors"/>
    <property type="match status" value="2"/>
</dbReference>
<feature type="binding site" evidence="9">
    <location>
        <begin position="417"/>
        <end position="421"/>
    </location>
    <ligand>
        <name>GTP</name>
        <dbReference type="ChEBI" id="CHEBI:37565"/>
    </ligand>
</feature>
<dbReference type="NCBIfam" id="TIGR00487">
    <property type="entry name" value="IF-2"/>
    <property type="match status" value="1"/>
</dbReference>
<gene>
    <name evidence="9 14" type="primary">infB</name>
    <name evidence="14" type="ORF">Lsha_1877</name>
</gene>
<dbReference type="AlphaFoldDB" id="A0A0W0YQN0"/>
<dbReference type="InterPro" id="IPR013575">
    <property type="entry name" value="IF2_assoc_dom_bac"/>
</dbReference>
<dbReference type="eggNOG" id="COG0532">
    <property type="taxonomic scope" value="Bacteria"/>
</dbReference>
<comment type="caution">
    <text evidence="14">The sequence shown here is derived from an EMBL/GenBank/DDBJ whole genome shotgun (WGS) entry which is preliminary data.</text>
</comment>
<evidence type="ECO:0000313" key="15">
    <source>
        <dbReference type="Proteomes" id="UP000054600"/>
    </source>
</evidence>
<keyword evidence="4 9" id="KW-0963">Cytoplasm</keyword>
<feature type="binding site" evidence="9">
    <location>
        <begin position="471"/>
        <end position="474"/>
    </location>
    <ligand>
        <name>GTP</name>
        <dbReference type="ChEBI" id="CHEBI:37565"/>
    </ligand>
</feature>
<evidence type="ECO:0000256" key="11">
    <source>
        <dbReference type="RuleBase" id="RU000645"/>
    </source>
</evidence>
<dbReference type="FunFam" id="2.40.30.10:FF:000008">
    <property type="entry name" value="Translation initiation factor IF-2"/>
    <property type="match status" value="1"/>
</dbReference>
<evidence type="ECO:0000259" key="13">
    <source>
        <dbReference type="PROSITE" id="PS51722"/>
    </source>
</evidence>
<evidence type="ECO:0000256" key="5">
    <source>
        <dbReference type="ARBA" id="ARBA00022540"/>
    </source>
</evidence>
<dbReference type="SUPFAM" id="SSF52156">
    <property type="entry name" value="Initiation factor IF2/eIF5b, domain 3"/>
    <property type="match status" value="1"/>
</dbReference>
<dbReference type="FunFam" id="2.40.30.10:FF:000007">
    <property type="entry name" value="Translation initiation factor IF-2"/>
    <property type="match status" value="1"/>
</dbReference>
<accession>A0A0W0YQN0</accession>
<dbReference type="InterPro" id="IPR036925">
    <property type="entry name" value="TIF_IF2_dom3_sf"/>
</dbReference>
<dbReference type="SUPFAM" id="SSF50447">
    <property type="entry name" value="Translation proteins"/>
    <property type="match status" value="2"/>
</dbReference>
<feature type="compositionally biased region" description="Basic and acidic residues" evidence="12">
    <location>
        <begin position="191"/>
        <end position="201"/>
    </location>
</feature>
<organism evidence="14 15">
    <name type="scientific">Legionella shakespearei DSM 23087</name>
    <dbReference type="NCBI Taxonomy" id="1122169"/>
    <lineage>
        <taxon>Bacteria</taxon>
        <taxon>Pseudomonadati</taxon>
        <taxon>Pseudomonadota</taxon>
        <taxon>Gammaproteobacteria</taxon>
        <taxon>Legionellales</taxon>
        <taxon>Legionellaceae</taxon>
        <taxon>Legionella</taxon>
    </lineage>
</organism>
<dbReference type="GO" id="GO:0005829">
    <property type="term" value="C:cytosol"/>
    <property type="evidence" value="ECO:0007669"/>
    <property type="project" value="TreeGrafter"/>
</dbReference>
<dbReference type="InterPro" id="IPR044145">
    <property type="entry name" value="IF2_II"/>
</dbReference>
<dbReference type="InterPro" id="IPR015760">
    <property type="entry name" value="TIF_IF2"/>
</dbReference>
<feature type="region of interest" description="G-domain" evidence="9">
    <location>
        <begin position="365"/>
        <end position="513"/>
    </location>
</feature>
<comment type="function">
    <text evidence="9 10">One of the essential components for the initiation of protein synthesis. Protects formylmethionyl-tRNA from spontaneous hydrolysis and promotes its binding to the 30S ribosomal subunits. Also involved in the hydrolysis of GTP during the formation of the 70S ribosomal complex.</text>
</comment>
<evidence type="ECO:0000256" key="9">
    <source>
        <dbReference type="HAMAP-Rule" id="MF_00100"/>
    </source>
</evidence>
<dbReference type="InterPro" id="IPR000795">
    <property type="entry name" value="T_Tr_GTP-bd_dom"/>
</dbReference>
<dbReference type="InterPro" id="IPR004161">
    <property type="entry name" value="EFTu-like_2"/>
</dbReference>
<dbReference type="EMBL" id="LNYW01000049">
    <property type="protein sequence ID" value="KTD59181.1"/>
    <property type="molecule type" value="Genomic_DNA"/>
</dbReference>
<dbReference type="InterPro" id="IPR023115">
    <property type="entry name" value="TIF_IF2_dom3"/>
</dbReference>
<dbReference type="PROSITE" id="PS51722">
    <property type="entry name" value="G_TR_2"/>
    <property type="match status" value="1"/>
</dbReference>
<dbReference type="FunFam" id="3.40.50.10050:FF:000001">
    <property type="entry name" value="Translation initiation factor IF-2"/>
    <property type="match status" value="1"/>
</dbReference>
<dbReference type="InterPro" id="IPR009061">
    <property type="entry name" value="DNA-bd_dom_put_sf"/>
</dbReference>
<dbReference type="InterPro" id="IPR005225">
    <property type="entry name" value="Small_GTP-bd"/>
</dbReference>
<feature type="region of interest" description="Disordered" evidence="12">
    <location>
        <begin position="185"/>
        <end position="266"/>
    </location>
</feature>
<dbReference type="GO" id="GO:0003743">
    <property type="term" value="F:translation initiation factor activity"/>
    <property type="evidence" value="ECO:0007669"/>
    <property type="project" value="UniProtKB-UniRule"/>
</dbReference>
<dbReference type="InterPro" id="IPR000178">
    <property type="entry name" value="TF_IF2_bacterial-like"/>
</dbReference>
<evidence type="ECO:0000313" key="14">
    <source>
        <dbReference type="EMBL" id="KTD59181.1"/>
    </source>
</evidence>
<dbReference type="Pfam" id="PF00009">
    <property type="entry name" value="GTP_EFTU"/>
    <property type="match status" value="1"/>
</dbReference>
<dbReference type="OrthoDB" id="9811804at2"/>
<reference evidence="14 15" key="1">
    <citation type="submission" date="2015-11" db="EMBL/GenBank/DDBJ databases">
        <title>Genomic analysis of 38 Legionella species identifies large and diverse effector repertoires.</title>
        <authorList>
            <person name="Burstein D."/>
            <person name="Amaro F."/>
            <person name="Zusman T."/>
            <person name="Lifshitz Z."/>
            <person name="Cohen O."/>
            <person name="Gilbert J.A."/>
            <person name="Pupko T."/>
            <person name="Shuman H.A."/>
            <person name="Segal G."/>
        </authorList>
    </citation>
    <scope>NUCLEOTIDE SEQUENCE [LARGE SCALE GENOMIC DNA]</scope>
    <source>
        <strain evidence="14 15">ATCC 49655</strain>
    </source>
</reference>
<name>A0A0W0YQN0_9GAMM</name>
<comment type="similarity">
    <text evidence="2 9 10">Belongs to the TRAFAC class translation factor GTPase superfamily. Classic translation factor GTPase family. IF-2 subfamily.</text>
</comment>
<dbReference type="GO" id="GO:0005525">
    <property type="term" value="F:GTP binding"/>
    <property type="evidence" value="ECO:0007669"/>
    <property type="project" value="UniProtKB-KW"/>
</dbReference>
<proteinExistence type="inferred from homology"/>
<dbReference type="SUPFAM" id="SSF46955">
    <property type="entry name" value="Putative DNA-binding domain"/>
    <property type="match status" value="1"/>
</dbReference>
<dbReference type="FunFam" id="3.40.50.300:FF:000019">
    <property type="entry name" value="Translation initiation factor IF-2"/>
    <property type="match status" value="1"/>
</dbReference>
<keyword evidence="8 9" id="KW-0342">GTP-binding</keyword>
<dbReference type="Gene3D" id="3.30.56.50">
    <property type="entry name" value="Putative DNA-binding domain, N-terminal subdomain of bacterial translation initiation factor IF2"/>
    <property type="match status" value="1"/>
</dbReference>
<evidence type="ECO:0000256" key="4">
    <source>
        <dbReference type="ARBA" id="ARBA00022490"/>
    </source>
</evidence>
<dbReference type="CDD" id="cd01887">
    <property type="entry name" value="IF2_eIF5B"/>
    <property type="match status" value="1"/>
</dbReference>
<feature type="compositionally biased region" description="Basic and acidic residues" evidence="12">
    <location>
        <begin position="255"/>
        <end position="266"/>
    </location>
</feature>
<feature type="binding site" evidence="9">
    <location>
        <begin position="371"/>
        <end position="378"/>
    </location>
    <ligand>
        <name>GTP</name>
        <dbReference type="ChEBI" id="CHEBI:37565"/>
    </ligand>
</feature>
<comment type="subcellular location">
    <subcellularLocation>
        <location evidence="1 9 11">Cytoplasm</location>
    </subcellularLocation>
</comment>
<keyword evidence="5 9" id="KW-0396">Initiation factor</keyword>
<feature type="domain" description="Tr-type G" evidence="13">
    <location>
        <begin position="362"/>
        <end position="531"/>
    </location>
</feature>
<keyword evidence="7 9" id="KW-0648">Protein biosynthesis</keyword>
<evidence type="ECO:0000256" key="8">
    <source>
        <dbReference type="ARBA" id="ARBA00023134"/>
    </source>
</evidence>
<dbReference type="InterPro" id="IPR009000">
    <property type="entry name" value="Transl_B-barrel_sf"/>
</dbReference>
<dbReference type="PANTHER" id="PTHR43381:SF5">
    <property type="entry name" value="TR-TYPE G DOMAIN-CONTAINING PROTEIN"/>
    <property type="match status" value="1"/>
</dbReference>
<evidence type="ECO:0000256" key="10">
    <source>
        <dbReference type="RuleBase" id="RU000644"/>
    </source>
</evidence>
<sequence>MADVTVKQLAQVVGIPVERLLNQLQEAGLSFNDDQQTVNEDQKRILLNHLKGSSARDTSAAPERITLRRKSLSQVTVGHDAHSGKTVNIEVRKKKTFVKRSTIVEQPEPEEVVLAEPEVTEAEDLHSVSPVDDTVPSEDTEQVVPNEQFEETAPEMQSEAAETTVEADSLNVSSAEVIQTAVAAEAAPVTPKKEEVKSEKPGKKKHTEQTNSESESAEFKKGKKKPKYQTFDREDDEQDAHRRGSRSKFKKRKGSEKSDKYREAEESLTHGFALPTMPIIREVLIPETITVAELAKRMSVKVAEVIKIMMSLGAMATINQVIDQETALIVVEEMGHKAVVIKEDAIEVGLGESISKGSNTASRAPVVTIMGHVDHGKTSLLDYIRRTKVAAGEAGGITQHIGAYHVSTPKGDITFLDTPGHAAFTAMRARGAQATDIVILIVAADDGAKPQTIEAIQHAKAAKVPIIVAINKMDKPDADPEKVMNELSVHEVIPEAWGGDTMFVNISAKSGLGIDDLLDSILLQSEVLELTALTDGAAKGVVIESRLDKGRGPVATVLVQSGTLRKGDILLAGFQYGRVRALVSDNGDLVESAGPSIPVEVLGLSAIPHAGDEAVVVPDEKKAREVALFRQGKFRDVKLARRQKSSIEGIMENMTATESKVLNIVLKADVQGSLEAISDALVKLSNDEVKVEVISNGVGGITESDVHLAIASNAILIGFNVRADAGAKRLAEQESVSLHYYSVIYDIVDQIKGALTGMLAPQFKEEIIGIAEVRDVFKSPKIGAIAGCMVTEGSIKRNNPIRVLRSNVVIYEGTLESLRRFKDDVVEVRQGFECGIGVKNYNDVKPGDLIEVYETVEIKRDL</sequence>
<evidence type="ECO:0000256" key="1">
    <source>
        <dbReference type="ARBA" id="ARBA00004496"/>
    </source>
</evidence>
<dbReference type="STRING" id="1122169.Lsha_1877"/>
<evidence type="ECO:0000256" key="2">
    <source>
        <dbReference type="ARBA" id="ARBA00007733"/>
    </source>
</evidence>
<dbReference type="PANTHER" id="PTHR43381">
    <property type="entry name" value="TRANSLATION INITIATION FACTOR IF-2-RELATED"/>
    <property type="match status" value="1"/>
</dbReference>
<dbReference type="Pfam" id="PF08364">
    <property type="entry name" value="IF2_assoc"/>
    <property type="match status" value="1"/>
</dbReference>
<keyword evidence="15" id="KW-1185">Reference proteome</keyword>
<dbReference type="InterPro" id="IPR053905">
    <property type="entry name" value="EF-G-like_DII"/>
</dbReference>
<dbReference type="PATRIC" id="fig|1122169.6.peg.2152"/>
<dbReference type="SUPFAM" id="SSF52540">
    <property type="entry name" value="P-loop containing nucleoside triphosphate hydrolases"/>
    <property type="match status" value="1"/>
</dbReference>
<dbReference type="PROSITE" id="PS01176">
    <property type="entry name" value="IF2"/>
    <property type="match status" value="1"/>
</dbReference>